<protein>
    <recommendedName>
        <fullName evidence="2">DUF1737 domain-containing protein</fullName>
    </recommendedName>
</protein>
<comment type="caution">
    <text evidence="1">The sequence shown here is derived from an EMBL/GenBank/DDBJ whole genome shotgun (WGS) entry which is preliminary data.</text>
</comment>
<evidence type="ECO:0008006" key="2">
    <source>
        <dbReference type="Google" id="ProtNLM"/>
    </source>
</evidence>
<evidence type="ECO:0000313" key="1">
    <source>
        <dbReference type="EMBL" id="KKN26961.1"/>
    </source>
</evidence>
<reference evidence="1" key="1">
    <citation type="journal article" date="2015" name="Nature">
        <title>Complex archaea that bridge the gap between prokaryotes and eukaryotes.</title>
        <authorList>
            <person name="Spang A."/>
            <person name="Saw J.H."/>
            <person name="Jorgensen S.L."/>
            <person name="Zaremba-Niedzwiedzka K."/>
            <person name="Martijn J."/>
            <person name="Lind A.E."/>
            <person name="van Eijk R."/>
            <person name="Schleper C."/>
            <person name="Guy L."/>
            <person name="Ettema T.J."/>
        </authorList>
    </citation>
    <scope>NUCLEOTIDE SEQUENCE</scope>
</reference>
<dbReference type="AlphaFoldDB" id="A0A0F9RPS0"/>
<proteinExistence type="predicted"/>
<accession>A0A0F9RPS0</accession>
<gene>
    <name evidence="1" type="ORF">LCGC14_0869570</name>
</gene>
<name>A0A0F9RPS0_9ZZZZ</name>
<dbReference type="EMBL" id="LAZR01002680">
    <property type="protein sequence ID" value="KKN26961.1"/>
    <property type="molecule type" value="Genomic_DNA"/>
</dbReference>
<organism evidence="1">
    <name type="scientific">marine sediment metagenome</name>
    <dbReference type="NCBI Taxonomy" id="412755"/>
    <lineage>
        <taxon>unclassified sequences</taxon>
        <taxon>metagenomes</taxon>
        <taxon>ecological metagenomes</taxon>
    </lineage>
</organism>
<sequence length="72" mass="8292">MNKYVICRTYSIGKLEIEVNQYIKNGYLPIGNLVVDNEAEFYCQAMLKHESPFLMSSFTPTPEPEPMEVDTI</sequence>